<dbReference type="Pfam" id="PF13520">
    <property type="entry name" value="AA_permease_2"/>
    <property type="match status" value="1"/>
</dbReference>
<keyword evidence="2" id="KW-1003">Cell membrane</keyword>
<comment type="subcellular location">
    <subcellularLocation>
        <location evidence="1">Cell membrane</location>
        <topology evidence="1">Multi-pass membrane protein</topology>
    </subcellularLocation>
</comment>
<protein>
    <recommendedName>
        <fullName evidence="8">Amino acid permease/ SLC12A domain-containing protein</fullName>
    </recommendedName>
</protein>
<name>X1U2B9_9ZZZZ</name>
<gene>
    <name evidence="7" type="ORF">S12H4_33352</name>
</gene>
<evidence type="ECO:0000256" key="2">
    <source>
        <dbReference type="ARBA" id="ARBA00022475"/>
    </source>
</evidence>
<feature type="transmembrane region" description="Helical" evidence="6">
    <location>
        <begin position="5"/>
        <end position="25"/>
    </location>
</feature>
<organism evidence="7">
    <name type="scientific">marine sediment metagenome</name>
    <dbReference type="NCBI Taxonomy" id="412755"/>
    <lineage>
        <taxon>unclassified sequences</taxon>
        <taxon>metagenomes</taxon>
        <taxon>ecological metagenomes</taxon>
    </lineage>
</organism>
<keyword evidence="5 6" id="KW-0472">Membrane</keyword>
<feature type="transmembrane region" description="Helical" evidence="6">
    <location>
        <begin position="253"/>
        <end position="273"/>
    </location>
</feature>
<feature type="transmembrane region" description="Helical" evidence="6">
    <location>
        <begin position="77"/>
        <end position="100"/>
    </location>
</feature>
<keyword evidence="4 6" id="KW-1133">Transmembrane helix</keyword>
<feature type="transmembrane region" description="Helical" evidence="6">
    <location>
        <begin position="177"/>
        <end position="198"/>
    </location>
</feature>
<dbReference type="PANTHER" id="PTHR42770">
    <property type="entry name" value="AMINO ACID TRANSPORTER-RELATED"/>
    <property type="match status" value="1"/>
</dbReference>
<dbReference type="Gene3D" id="1.20.1740.10">
    <property type="entry name" value="Amino acid/polyamine transporter I"/>
    <property type="match status" value="1"/>
</dbReference>
<comment type="caution">
    <text evidence="7">The sequence shown here is derived from an EMBL/GenBank/DDBJ whole genome shotgun (WGS) entry which is preliminary data.</text>
</comment>
<dbReference type="EMBL" id="BARW01019647">
    <property type="protein sequence ID" value="GAI97771.1"/>
    <property type="molecule type" value="Genomic_DNA"/>
</dbReference>
<evidence type="ECO:0000256" key="3">
    <source>
        <dbReference type="ARBA" id="ARBA00022692"/>
    </source>
</evidence>
<feature type="transmembrane region" description="Helical" evidence="6">
    <location>
        <begin position="106"/>
        <end position="133"/>
    </location>
</feature>
<evidence type="ECO:0000256" key="6">
    <source>
        <dbReference type="SAM" id="Phobius"/>
    </source>
</evidence>
<feature type="transmembrane region" description="Helical" evidence="6">
    <location>
        <begin position="219"/>
        <end position="241"/>
    </location>
</feature>
<reference evidence="7" key="1">
    <citation type="journal article" date="2014" name="Front. Microbiol.">
        <title>High frequency of phylogenetically diverse reductive dehalogenase-homologous genes in deep subseafloor sedimentary metagenomes.</title>
        <authorList>
            <person name="Kawai M."/>
            <person name="Futagami T."/>
            <person name="Toyoda A."/>
            <person name="Takaki Y."/>
            <person name="Nishi S."/>
            <person name="Hori S."/>
            <person name="Arai W."/>
            <person name="Tsubouchi T."/>
            <person name="Morono Y."/>
            <person name="Uchiyama I."/>
            <person name="Ito T."/>
            <person name="Fujiyama A."/>
            <person name="Inagaki F."/>
            <person name="Takami H."/>
        </authorList>
    </citation>
    <scope>NUCLEOTIDE SEQUENCE</scope>
    <source>
        <strain evidence="7">Expedition CK06-06</strain>
    </source>
</reference>
<proteinExistence type="predicted"/>
<evidence type="ECO:0000313" key="7">
    <source>
        <dbReference type="EMBL" id="GAI97771.1"/>
    </source>
</evidence>
<feature type="non-terminal residue" evidence="7">
    <location>
        <position position="1"/>
    </location>
</feature>
<evidence type="ECO:0008006" key="8">
    <source>
        <dbReference type="Google" id="ProtNLM"/>
    </source>
</evidence>
<accession>X1U2B9</accession>
<feature type="transmembrane region" description="Helical" evidence="6">
    <location>
        <begin position="37"/>
        <end position="57"/>
    </location>
</feature>
<evidence type="ECO:0000256" key="4">
    <source>
        <dbReference type="ARBA" id="ARBA00022989"/>
    </source>
</evidence>
<feature type="transmembrane region" description="Helical" evidence="6">
    <location>
        <begin position="145"/>
        <end position="165"/>
    </location>
</feature>
<dbReference type="InterPro" id="IPR050367">
    <property type="entry name" value="APC_superfamily"/>
</dbReference>
<keyword evidence="3 6" id="KW-0812">Transmembrane</keyword>
<feature type="non-terminal residue" evidence="7">
    <location>
        <position position="274"/>
    </location>
</feature>
<sequence>RRVSLFGVTVYGVGNVLGAGIYALIGEVVGITGNLSWLAFVLASITGALTGLSYAELSAMYPKSAAEFVYTEEAFKIRILSFLLGWIIIFSGILSAATVALGFANYLAALIGVPSIILIVIFAALLIVILSLVNFIGIKASTWTNILFTFIEASGLILIIIIGIPHLGSVNYFELPIGGSFTAVFSAVALIFFAYIGFEDIANIAEEVKSPAKNLPKAIIYSIIITTVLYCLTAISIVSILPYSEIASSPAPLNSVTTAVLGPIGGIIMSFIAL</sequence>
<dbReference type="InterPro" id="IPR002293">
    <property type="entry name" value="AA/rel_permease1"/>
</dbReference>
<dbReference type="GO" id="GO:0022857">
    <property type="term" value="F:transmembrane transporter activity"/>
    <property type="evidence" value="ECO:0007669"/>
    <property type="project" value="InterPro"/>
</dbReference>
<dbReference type="GO" id="GO:0005886">
    <property type="term" value="C:plasma membrane"/>
    <property type="evidence" value="ECO:0007669"/>
    <property type="project" value="UniProtKB-SubCell"/>
</dbReference>
<dbReference type="PANTHER" id="PTHR42770:SF11">
    <property type="entry name" value="INNER MEMBRANE TRANSPORT PROTEIN YBAT"/>
    <property type="match status" value="1"/>
</dbReference>
<evidence type="ECO:0000256" key="1">
    <source>
        <dbReference type="ARBA" id="ARBA00004651"/>
    </source>
</evidence>
<evidence type="ECO:0000256" key="5">
    <source>
        <dbReference type="ARBA" id="ARBA00023136"/>
    </source>
</evidence>
<dbReference type="AlphaFoldDB" id="X1U2B9"/>